<proteinExistence type="predicted"/>
<evidence type="ECO:0000313" key="3">
    <source>
        <dbReference type="EMBL" id="MFC1852013.1"/>
    </source>
</evidence>
<feature type="non-terminal residue" evidence="3">
    <location>
        <position position="1"/>
    </location>
</feature>
<comment type="subcellular location">
    <subcellularLocation>
        <location evidence="1">Membrane</location>
    </subcellularLocation>
</comment>
<evidence type="ECO:0000256" key="2">
    <source>
        <dbReference type="ARBA" id="ARBA00023136"/>
    </source>
</evidence>
<sequence length="158" mass="18315">VEPQKVKIADIEQLIVQNCNSRAPMEYGIEVKKMGFRRINYPSIVAEAVYNRMRAEREKEAKKFRAEGTEEASKIEAETDRKVTEILARATKESEIIKGEGDRDAMKIYADAYGQDREFFEFRESLKTYEQILKTKSTLVLSTDSELFKYLNSDKVLK</sequence>
<keyword evidence="3" id="KW-0645">Protease</keyword>
<dbReference type="InterPro" id="IPR010200">
    <property type="entry name" value="HflC"/>
</dbReference>
<dbReference type="GO" id="GO:0008233">
    <property type="term" value="F:peptidase activity"/>
    <property type="evidence" value="ECO:0007669"/>
    <property type="project" value="UniProtKB-KW"/>
</dbReference>
<evidence type="ECO:0000313" key="4">
    <source>
        <dbReference type="Proteomes" id="UP001594351"/>
    </source>
</evidence>
<organism evidence="3 4">
    <name type="scientific">candidate division CSSED10-310 bacterium</name>
    <dbReference type="NCBI Taxonomy" id="2855610"/>
    <lineage>
        <taxon>Bacteria</taxon>
        <taxon>Bacteria division CSSED10-310</taxon>
    </lineage>
</organism>
<dbReference type="PANTHER" id="PTHR42911:SF1">
    <property type="entry name" value="MODULATOR OF FTSH PROTEASE HFLC"/>
    <property type="match status" value="1"/>
</dbReference>
<keyword evidence="2" id="KW-0472">Membrane</keyword>
<accession>A0ABV6Z126</accession>
<comment type="caution">
    <text evidence="3">The sequence shown here is derived from an EMBL/GenBank/DDBJ whole genome shotgun (WGS) entry which is preliminary data.</text>
</comment>
<dbReference type="EMBL" id="JBHPBY010000253">
    <property type="protein sequence ID" value="MFC1852013.1"/>
    <property type="molecule type" value="Genomic_DNA"/>
</dbReference>
<reference evidence="3 4" key="1">
    <citation type="submission" date="2024-09" db="EMBL/GenBank/DDBJ databases">
        <title>Laminarin stimulates single cell rates of sulfate reduction while oxygen inhibits transcriptomic activity in coastal marine sediment.</title>
        <authorList>
            <person name="Lindsay M."/>
            <person name="Orcutt B."/>
            <person name="Emerson D."/>
            <person name="Stepanauskas R."/>
            <person name="D'Angelo T."/>
        </authorList>
    </citation>
    <scope>NUCLEOTIDE SEQUENCE [LARGE SCALE GENOMIC DNA]</scope>
    <source>
        <strain evidence="3">SAG AM-311-K15</strain>
    </source>
</reference>
<name>A0ABV6Z126_UNCC1</name>
<dbReference type="PANTHER" id="PTHR42911">
    <property type="entry name" value="MODULATOR OF FTSH PROTEASE HFLC"/>
    <property type="match status" value="1"/>
</dbReference>
<dbReference type="GO" id="GO:0006508">
    <property type="term" value="P:proteolysis"/>
    <property type="evidence" value="ECO:0007669"/>
    <property type="project" value="UniProtKB-KW"/>
</dbReference>
<dbReference type="NCBIfam" id="TIGR01932">
    <property type="entry name" value="hflC"/>
    <property type="match status" value="1"/>
</dbReference>
<dbReference type="Proteomes" id="UP001594351">
    <property type="component" value="Unassembled WGS sequence"/>
</dbReference>
<protein>
    <submittedName>
        <fullName evidence="3">Protease modulator HflC</fullName>
    </submittedName>
</protein>
<gene>
    <name evidence="3" type="primary">hflC</name>
    <name evidence="3" type="ORF">ACFL27_17610</name>
</gene>
<evidence type="ECO:0000256" key="1">
    <source>
        <dbReference type="ARBA" id="ARBA00004370"/>
    </source>
</evidence>
<keyword evidence="3" id="KW-0378">Hydrolase</keyword>
<keyword evidence="4" id="KW-1185">Reference proteome</keyword>